<comment type="catalytic activity">
    <reaction evidence="6 7">
        <text>Release of N-terminal amino acids, preferentially methionine, from peptides and arylamides.</text>
        <dbReference type="EC" id="3.4.11.18"/>
    </reaction>
</comment>
<evidence type="ECO:0000313" key="9">
    <source>
        <dbReference type="EMBL" id="MBI3013600.1"/>
    </source>
</evidence>
<feature type="binding site" evidence="6">
    <location>
        <position position="176"/>
    </location>
    <ligand>
        <name>substrate</name>
    </ligand>
</feature>
<organism evidence="9 10">
    <name type="scientific">Tectimicrobiota bacterium</name>
    <dbReference type="NCBI Taxonomy" id="2528274"/>
    <lineage>
        <taxon>Bacteria</taxon>
        <taxon>Pseudomonadati</taxon>
        <taxon>Nitrospinota/Tectimicrobiota group</taxon>
        <taxon>Candidatus Tectimicrobiota</taxon>
    </lineage>
</organism>
<comment type="subunit">
    <text evidence="6">Monomer.</text>
</comment>
<dbReference type="NCBIfam" id="TIGR00500">
    <property type="entry name" value="met_pdase_I"/>
    <property type="match status" value="1"/>
</dbReference>
<dbReference type="HAMAP" id="MF_01974">
    <property type="entry name" value="MetAP_1"/>
    <property type="match status" value="1"/>
</dbReference>
<dbReference type="Proteomes" id="UP000741360">
    <property type="component" value="Unassembled WGS sequence"/>
</dbReference>
<evidence type="ECO:0000256" key="4">
    <source>
        <dbReference type="ARBA" id="ARBA00022723"/>
    </source>
</evidence>
<evidence type="ECO:0000256" key="2">
    <source>
        <dbReference type="ARBA" id="ARBA00022438"/>
    </source>
</evidence>
<protein>
    <recommendedName>
        <fullName evidence="6 7">Methionine aminopeptidase</fullName>
        <shortName evidence="6">MAP</shortName>
        <shortName evidence="6">MetAP</shortName>
        <ecNumber evidence="6 7">3.4.11.18</ecNumber>
    </recommendedName>
    <alternativeName>
        <fullName evidence="6">Peptidase M</fullName>
    </alternativeName>
</protein>
<dbReference type="InterPro" id="IPR002467">
    <property type="entry name" value="Pept_M24A_MAP1"/>
</dbReference>
<comment type="caution">
    <text evidence="9">The sequence shown here is derived from an EMBL/GenBank/DDBJ whole genome shotgun (WGS) entry which is preliminary data.</text>
</comment>
<evidence type="ECO:0000259" key="8">
    <source>
        <dbReference type="Pfam" id="PF00557"/>
    </source>
</evidence>
<dbReference type="GO" id="GO:0070006">
    <property type="term" value="F:metalloaminopeptidase activity"/>
    <property type="evidence" value="ECO:0007669"/>
    <property type="project" value="UniProtKB-UniRule"/>
</dbReference>
<dbReference type="GO" id="GO:0005829">
    <property type="term" value="C:cytosol"/>
    <property type="evidence" value="ECO:0007669"/>
    <property type="project" value="TreeGrafter"/>
</dbReference>
<keyword evidence="3 6" id="KW-0645">Protease</keyword>
<feature type="binding site" evidence="6">
    <location>
        <position position="169"/>
    </location>
    <ligand>
        <name>a divalent metal cation</name>
        <dbReference type="ChEBI" id="CHEBI:60240"/>
        <label>2</label>
        <note>catalytic</note>
    </ligand>
</feature>
<feature type="binding site" evidence="6">
    <location>
        <position position="106"/>
    </location>
    <ligand>
        <name>a divalent metal cation</name>
        <dbReference type="ChEBI" id="CHEBI:60240"/>
        <label>1</label>
    </ligand>
</feature>
<dbReference type="CDD" id="cd01086">
    <property type="entry name" value="MetAP1"/>
    <property type="match status" value="1"/>
</dbReference>
<feature type="binding site" evidence="6">
    <location>
        <position position="233"/>
    </location>
    <ligand>
        <name>a divalent metal cation</name>
        <dbReference type="ChEBI" id="CHEBI:60240"/>
        <label>1</label>
    </ligand>
</feature>
<comment type="cofactor">
    <cofactor evidence="6">
        <name>Co(2+)</name>
        <dbReference type="ChEBI" id="CHEBI:48828"/>
    </cofactor>
    <cofactor evidence="6">
        <name>Zn(2+)</name>
        <dbReference type="ChEBI" id="CHEBI:29105"/>
    </cofactor>
    <cofactor evidence="6">
        <name>Mn(2+)</name>
        <dbReference type="ChEBI" id="CHEBI:29035"/>
    </cofactor>
    <cofactor evidence="6">
        <name>Fe(2+)</name>
        <dbReference type="ChEBI" id="CHEBI:29033"/>
    </cofactor>
    <text evidence="6">Binds 2 divalent metal cations per subunit. Has a high-affinity and a low affinity metal-binding site. The true nature of the physiological cofactor is under debate. The enzyme is active with cobalt, zinc, manganese or divalent iron ions. Most likely, methionine aminopeptidases function as mononuclear Fe(2+)-metalloproteases under physiological conditions, and the catalytically relevant metal-binding site has been assigned to the histidine-containing high-affinity site.</text>
</comment>
<dbReference type="GO" id="GO:0006508">
    <property type="term" value="P:proteolysis"/>
    <property type="evidence" value="ECO:0007669"/>
    <property type="project" value="UniProtKB-KW"/>
</dbReference>
<dbReference type="InterPro" id="IPR001714">
    <property type="entry name" value="Pept_M24_MAP"/>
</dbReference>
<evidence type="ECO:0000256" key="6">
    <source>
        <dbReference type="HAMAP-Rule" id="MF_01974"/>
    </source>
</evidence>
<sequence>MIILKSPQEIEKIRASCRIVAEALQLLEKAVEPGITTLELNDIAERYLKERGAAPAFKGYRGFPMSLCASINEEVVHGIPSAQRKLREGDVISLDLGSLYEGYYGDAAITVGVGEIPEVARKLLEVTRASLECGLQQVRENNCLSDISHAIQTAVEKEGFSVVRIFVGHGIGASLHEEPQIPNFGPPGRGPRLKEGMVLAVEPMVNVGTSDVRILDDKWTVVTQDGSLSAHFEHTVAVAKNGCDVLSRFN</sequence>
<gene>
    <name evidence="6 9" type="primary">map</name>
    <name evidence="9" type="ORF">HYY65_00720</name>
</gene>
<dbReference type="PROSITE" id="PS00680">
    <property type="entry name" value="MAP_1"/>
    <property type="match status" value="1"/>
</dbReference>
<dbReference type="EC" id="3.4.11.18" evidence="6 7"/>
<evidence type="ECO:0000256" key="7">
    <source>
        <dbReference type="RuleBase" id="RU003653"/>
    </source>
</evidence>
<keyword evidence="2 6" id="KW-0031">Aminopeptidase</keyword>
<keyword evidence="4 6" id="KW-0479">Metal-binding</keyword>
<keyword evidence="5 6" id="KW-0378">Hydrolase</keyword>
<reference evidence="9" key="1">
    <citation type="submission" date="2020-07" db="EMBL/GenBank/DDBJ databases">
        <title>Huge and variable diversity of episymbiotic CPR bacteria and DPANN archaea in groundwater ecosystems.</title>
        <authorList>
            <person name="He C.Y."/>
            <person name="Keren R."/>
            <person name="Whittaker M."/>
            <person name="Farag I.F."/>
            <person name="Doudna J."/>
            <person name="Cate J.H.D."/>
            <person name="Banfield J.F."/>
        </authorList>
    </citation>
    <scope>NUCLEOTIDE SEQUENCE</scope>
    <source>
        <strain evidence="9">NC_groundwater_717_Ag_S-0.2um_59_8</strain>
    </source>
</reference>
<comment type="similarity">
    <text evidence="6">Belongs to the peptidase M24A family. Methionine aminopeptidase type 1 subfamily.</text>
</comment>
<dbReference type="Pfam" id="PF00557">
    <property type="entry name" value="Peptidase_M24"/>
    <property type="match status" value="1"/>
</dbReference>
<proteinExistence type="inferred from homology"/>
<feature type="binding site" evidence="6">
    <location>
        <position position="202"/>
    </location>
    <ligand>
        <name>a divalent metal cation</name>
        <dbReference type="ChEBI" id="CHEBI:60240"/>
        <label>2</label>
        <note>catalytic</note>
    </ligand>
</feature>
<dbReference type="InterPro" id="IPR036005">
    <property type="entry name" value="Creatinase/aminopeptidase-like"/>
</dbReference>
<dbReference type="SUPFAM" id="SSF55920">
    <property type="entry name" value="Creatinase/aminopeptidase"/>
    <property type="match status" value="1"/>
</dbReference>
<name>A0A932LZC8_UNCTE</name>
<feature type="binding site" evidence="6">
    <location>
        <position position="95"/>
    </location>
    <ligand>
        <name>a divalent metal cation</name>
        <dbReference type="ChEBI" id="CHEBI:60240"/>
        <label>1</label>
    </ligand>
</feature>
<feature type="domain" description="Peptidase M24" evidence="8">
    <location>
        <begin position="11"/>
        <end position="239"/>
    </location>
</feature>
<evidence type="ECO:0000256" key="3">
    <source>
        <dbReference type="ARBA" id="ARBA00022670"/>
    </source>
</evidence>
<evidence type="ECO:0000256" key="1">
    <source>
        <dbReference type="ARBA" id="ARBA00002521"/>
    </source>
</evidence>
<dbReference type="AlphaFoldDB" id="A0A932LZC8"/>
<feature type="binding site" evidence="6">
    <location>
        <position position="77"/>
    </location>
    <ligand>
        <name>substrate</name>
    </ligand>
</feature>
<dbReference type="GO" id="GO:0004239">
    <property type="term" value="F:initiator methionyl aminopeptidase activity"/>
    <property type="evidence" value="ECO:0007669"/>
    <property type="project" value="UniProtKB-UniRule"/>
</dbReference>
<feature type="binding site" evidence="6">
    <location>
        <position position="233"/>
    </location>
    <ligand>
        <name>a divalent metal cation</name>
        <dbReference type="ChEBI" id="CHEBI:60240"/>
        <label>2</label>
        <note>catalytic</note>
    </ligand>
</feature>
<feature type="binding site" evidence="6">
    <location>
        <position position="106"/>
    </location>
    <ligand>
        <name>a divalent metal cation</name>
        <dbReference type="ChEBI" id="CHEBI:60240"/>
        <label>2</label>
        <note>catalytic</note>
    </ligand>
</feature>
<comment type="function">
    <text evidence="1 6">Removes the N-terminal methionine from nascent proteins. The N-terminal methionine is often cleaved when the second residue in the primary sequence is small and uncharged (Met-Ala-, Cys, Gly, Pro, Ser, Thr, or Val). Requires deformylation of the N(alpha)-formylated initiator methionine before it can be hydrolyzed.</text>
</comment>
<dbReference type="PANTHER" id="PTHR43330:SF27">
    <property type="entry name" value="METHIONINE AMINOPEPTIDASE"/>
    <property type="match status" value="1"/>
</dbReference>
<evidence type="ECO:0000313" key="10">
    <source>
        <dbReference type="Proteomes" id="UP000741360"/>
    </source>
</evidence>
<evidence type="ECO:0000256" key="5">
    <source>
        <dbReference type="ARBA" id="ARBA00022801"/>
    </source>
</evidence>
<dbReference type="GO" id="GO:0046872">
    <property type="term" value="F:metal ion binding"/>
    <property type="evidence" value="ECO:0007669"/>
    <property type="project" value="UniProtKB-UniRule"/>
</dbReference>
<dbReference type="EMBL" id="JACPSX010000010">
    <property type="protein sequence ID" value="MBI3013600.1"/>
    <property type="molecule type" value="Genomic_DNA"/>
</dbReference>
<accession>A0A932LZC8</accession>
<dbReference type="PRINTS" id="PR00599">
    <property type="entry name" value="MAPEPTIDASE"/>
</dbReference>
<dbReference type="PANTHER" id="PTHR43330">
    <property type="entry name" value="METHIONINE AMINOPEPTIDASE"/>
    <property type="match status" value="1"/>
</dbReference>
<dbReference type="Gene3D" id="3.90.230.10">
    <property type="entry name" value="Creatinase/methionine aminopeptidase superfamily"/>
    <property type="match status" value="1"/>
</dbReference>
<dbReference type="InterPro" id="IPR000994">
    <property type="entry name" value="Pept_M24"/>
</dbReference>